<gene>
    <name evidence="2" type="ORF">CS022_14125</name>
</gene>
<dbReference type="Proteomes" id="UP000290287">
    <property type="component" value="Unassembled WGS sequence"/>
</dbReference>
<dbReference type="AlphaFoldDB" id="A0A4Q0YQC6"/>
<evidence type="ECO:0000313" key="2">
    <source>
        <dbReference type="EMBL" id="RXJ72765.1"/>
    </source>
</evidence>
<organism evidence="2 3">
    <name type="scientific">Veronia nyctiphanis</name>
    <dbReference type="NCBI Taxonomy" id="1278244"/>
    <lineage>
        <taxon>Bacteria</taxon>
        <taxon>Pseudomonadati</taxon>
        <taxon>Pseudomonadota</taxon>
        <taxon>Gammaproteobacteria</taxon>
        <taxon>Vibrionales</taxon>
        <taxon>Vibrionaceae</taxon>
        <taxon>Veronia</taxon>
    </lineage>
</organism>
<dbReference type="OrthoDB" id="5916809at2"/>
<dbReference type="EMBL" id="PEIB01000016">
    <property type="protein sequence ID" value="RXJ72765.1"/>
    <property type="molecule type" value="Genomic_DNA"/>
</dbReference>
<keyword evidence="1" id="KW-0732">Signal</keyword>
<feature type="chain" id="PRO_5020988959" evidence="1">
    <location>
        <begin position="32"/>
        <end position="263"/>
    </location>
</feature>
<accession>A0A4Q0YQC6</accession>
<protein>
    <submittedName>
        <fullName evidence="2">Uncharacterized protein</fullName>
    </submittedName>
</protein>
<proteinExistence type="predicted"/>
<reference evidence="2 3" key="1">
    <citation type="submission" date="2017-10" db="EMBL/GenBank/DDBJ databases">
        <title>Nyctiphanis sp. nov., isolated from the stomach of the euphausiid Nyctiphanes simplex (Hansen, 1911) in the Gulf of California.</title>
        <authorList>
            <person name="Gomez-Gil B."/>
            <person name="Aguilar-Mendez M."/>
            <person name="Lopez-Cortes A."/>
            <person name="Gomez-Gutierrez J."/>
            <person name="Roque A."/>
            <person name="Lang E."/>
            <person name="Gonzalez-Castillo A."/>
        </authorList>
    </citation>
    <scope>NUCLEOTIDE SEQUENCE [LARGE SCALE GENOMIC DNA]</scope>
    <source>
        <strain evidence="2 3">CAIM 600</strain>
    </source>
</reference>
<evidence type="ECO:0000256" key="1">
    <source>
        <dbReference type="SAM" id="SignalP"/>
    </source>
</evidence>
<dbReference type="RefSeq" id="WP_129122811.1">
    <property type="nucleotide sequence ID" value="NZ_PEIB01000016.1"/>
</dbReference>
<name>A0A4Q0YQC6_9GAMM</name>
<evidence type="ECO:0000313" key="3">
    <source>
        <dbReference type="Proteomes" id="UP000290287"/>
    </source>
</evidence>
<comment type="caution">
    <text evidence="2">The sequence shown here is derived from an EMBL/GenBank/DDBJ whole genome shotgun (WGS) entry which is preliminary data.</text>
</comment>
<sequence length="263" mass="29698">MLKHVIQLNVKRKVILSLACFTLLFSSVNFAESFENITEYHEIIRPSGSGAEITASVTAIPNIDGQVYLPTYKKGELASYEVLKGTLLEGPIQFSIHGREALLYRFKRDGSPVTVKQSFEVQKVYREKKAKLKYSHPGGVTRVSYTFVNTSPSTIETFSTQFSMPKDAELYGVVTPKWSKKKKTFSIGEHEGWKEVTVSRSSLVAGDEVKLKVRLYRPSPMIKWVLWSIVILLSCALLWKRRDVLSENPGNHEPQSSLPEGQK</sequence>
<keyword evidence="3" id="KW-1185">Reference proteome</keyword>
<feature type="signal peptide" evidence="1">
    <location>
        <begin position="1"/>
        <end position="31"/>
    </location>
</feature>